<reference evidence="10 11" key="1">
    <citation type="submission" date="2009-12" db="EMBL/GenBank/DDBJ databases">
        <title>Genome Sequence of Peptoniphilus lacrimalis 315-B.</title>
        <authorList>
            <person name="Durkin A.S."/>
            <person name="Madupu R."/>
            <person name="Torralba M."/>
            <person name="Methe B."/>
            <person name="Sutton G."/>
            <person name="Strausberg R.L."/>
            <person name="Nelson K.E."/>
        </authorList>
    </citation>
    <scope>NUCLEOTIDE SEQUENCE [LARGE SCALE GENOMIC DNA]</scope>
    <source>
        <strain evidence="10 11">315-B</strain>
    </source>
</reference>
<feature type="transmembrane region" description="Helical" evidence="9">
    <location>
        <begin position="148"/>
        <end position="169"/>
    </location>
</feature>
<evidence type="ECO:0000256" key="7">
    <source>
        <dbReference type="ARBA" id="ARBA00022989"/>
    </source>
</evidence>
<organism evidence="10 11">
    <name type="scientific">Peptoniphilus lacrimalis 315-B</name>
    <dbReference type="NCBI Taxonomy" id="596330"/>
    <lineage>
        <taxon>Bacteria</taxon>
        <taxon>Bacillati</taxon>
        <taxon>Bacillota</taxon>
        <taxon>Tissierellia</taxon>
        <taxon>Tissierellales</taxon>
        <taxon>Peptoniphilaceae</taxon>
        <taxon>Peptoniphilus</taxon>
    </lineage>
</organism>
<evidence type="ECO:0000256" key="5">
    <source>
        <dbReference type="ARBA" id="ARBA00022692"/>
    </source>
</evidence>
<dbReference type="Proteomes" id="UP000005711">
    <property type="component" value="Unassembled WGS sequence"/>
</dbReference>
<evidence type="ECO:0000256" key="9">
    <source>
        <dbReference type="RuleBase" id="RU362122"/>
    </source>
</evidence>
<dbReference type="RefSeq" id="WP_004825988.1">
    <property type="nucleotide sequence ID" value="NZ_ADDO01000063.1"/>
</dbReference>
<feature type="transmembrane region" description="Helical" evidence="9">
    <location>
        <begin position="12"/>
        <end position="33"/>
    </location>
</feature>
<keyword evidence="3 9" id="KW-0813">Transport</keyword>
<keyword evidence="8 9" id="KW-0472">Membrane</keyword>
<keyword evidence="6 9" id="KW-0029">Amino-acid transport</keyword>
<dbReference type="Gene3D" id="1.10.4160.10">
    <property type="entry name" value="Hydantoin permease"/>
    <property type="match status" value="1"/>
</dbReference>
<feature type="transmembrane region" description="Helical" evidence="9">
    <location>
        <begin position="276"/>
        <end position="301"/>
    </location>
</feature>
<feature type="transmembrane region" description="Helical" evidence="9">
    <location>
        <begin position="336"/>
        <end position="357"/>
    </location>
</feature>
<dbReference type="InterPro" id="IPR004685">
    <property type="entry name" value="Brnchd-chn_aa_trnsp_Livcs"/>
</dbReference>
<comment type="function">
    <text evidence="9">Component of the transport system for branched-chain amino acids.</text>
</comment>
<feature type="transmembrane region" description="Helical" evidence="9">
    <location>
        <begin position="118"/>
        <end position="136"/>
    </location>
</feature>
<evidence type="ECO:0000256" key="6">
    <source>
        <dbReference type="ARBA" id="ARBA00022970"/>
    </source>
</evidence>
<evidence type="ECO:0000256" key="4">
    <source>
        <dbReference type="ARBA" id="ARBA00022475"/>
    </source>
</evidence>
<dbReference type="Pfam" id="PF05525">
    <property type="entry name" value="Branch_AA_trans"/>
    <property type="match status" value="1"/>
</dbReference>
<evidence type="ECO:0000313" key="11">
    <source>
        <dbReference type="Proteomes" id="UP000005711"/>
    </source>
</evidence>
<comment type="subcellular location">
    <subcellularLocation>
        <location evidence="1 9">Cell membrane</location>
        <topology evidence="1 9">Multi-pass membrane protein</topology>
    </subcellularLocation>
</comment>
<dbReference type="EMBL" id="ADDO01000063">
    <property type="protein sequence ID" value="EFA89486.1"/>
    <property type="molecule type" value="Genomic_DNA"/>
</dbReference>
<keyword evidence="7 9" id="KW-1133">Transmembrane helix</keyword>
<feature type="transmembrane region" description="Helical" evidence="9">
    <location>
        <begin position="369"/>
        <end position="389"/>
    </location>
</feature>
<dbReference type="GO" id="GO:0015818">
    <property type="term" value="P:isoleucine transport"/>
    <property type="evidence" value="ECO:0007669"/>
    <property type="project" value="TreeGrafter"/>
</dbReference>
<name>D1VVB7_9FIRM</name>
<evidence type="ECO:0000256" key="2">
    <source>
        <dbReference type="ARBA" id="ARBA00008540"/>
    </source>
</evidence>
<evidence type="ECO:0000313" key="10">
    <source>
        <dbReference type="EMBL" id="EFA89486.1"/>
    </source>
</evidence>
<evidence type="ECO:0000256" key="3">
    <source>
        <dbReference type="ARBA" id="ARBA00022448"/>
    </source>
</evidence>
<dbReference type="GO" id="GO:0015188">
    <property type="term" value="F:L-isoleucine transmembrane transporter activity"/>
    <property type="evidence" value="ECO:0007669"/>
    <property type="project" value="TreeGrafter"/>
</dbReference>
<keyword evidence="11" id="KW-1185">Reference proteome</keyword>
<feature type="transmembrane region" description="Helical" evidence="9">
    <location>
        <begin position="220"/>
        <end position="241"/>
    </location>
</feature>
<feature type="transmembrane region" description="Helical" evidence="9">
    <location>
        <begin position="313"/>
        <end position="330"/>
    </location>
</feature>
<comment type="similarity">
    <text evidence="2 9">Belongs to the branched chain amino acid transporter family.</text>
</comment>
<accession>D1VVB7</accession>
<dbReference type="GO" id="GO:0015190">
    <property type="term" value="F:L-leucine transmembrane transporter activity"/>
    <property type="evidence" value="ECO:0007669"/>
    <property type="project" value="TreeGrafter"/>
</dbReference>
<keyword evidence="5 9" id="KW-0812">Transmembrane</keyword>
<dbReference type="GO" id="GO:0005886">
    <property type="term" value="C:plasma membrane"/>
    <property type="evidence" value="ECO:0007669"/>
    <property type="project" value="UniProtKB-SubCell"/>
</dbReference>
<keyword evidence="4" id="KW-1003">Cell membrane</keyword>
<evidence type="ECO:0000256" key="1">
    <source>
        <dbReference type="ARBA" id="ARBA00004651"/>
    </source>
</evidence>
<sequence length="435" mass="46965">MDINKIFRDTITIGFALFAIFFGAGNLIFPPYLGVISGSNYIKAMIGFLLTDPVLPVLGVIVTANLGGRAEDLGKRVSPTFAKVLGAIAILTIGPFFCVPRTAATTYDIAVKQIFPSVPLWITSIVFFALTIVFVLNEGEVISYVGNILTPGLLIVLTIIIVKSIFDPIGPVRQIPDDNFFLRGFTEGYQTMDALGSALMAGIVMGDIKRRGYLKKDEQMKMMLGVGFVCFLLLAFVYGGLTYMGSTASSNFTAQSERVDILMGSVDALFGNLGRVVMGIGVSLACLTTSVGLTATCGNYFESISKGKLKYKYVVLASATVSVILSLLGVEGLINLAVPVLSTIYPVIIVLIVLSAFDKFIKYNETYISATLTTFIISLVQSLNMVFGILQGPTDIIKNLPLKNYGFEWLIPVVIVAIICTIIASICHKKRAIEN</sequence>
<dbReference type="PANTHER" id="PTHR30588">
    <property type="entry name" value="BRANCHED-CHAIN AMINO ACID TRANSPORT SYSTEM 2 CARRIER PROTEIN"/>
    <property type="match status" value="1"/>
</dbReference>
<protein>
    <recommendedName>
        <fullName evidence="9">Branched-chain amino acid transport system carrier protein</fullName>
    </recommendedName>
</protein>
<proteinExistence type="inferred from homology"/>
<feature type="transmembrane region" description="Helical" evidence="9">
    <location>
        <begin position="80"/>
        <end position="98"/>
    </location>
</feature>
<dbReference type="eggNOG" id="COG1114">
    <property type="taxonomic scope" value="Bacteria"/>
</dbReference>
<dbReference type="GO" id="GO:0015820">
    <property type="term" value="P:L-leucine transport"/>
    <property type="evidence" value="ECO:0007669"/>
    <property type="project" value="TreeGrafter"/>
</dbReference>
<dbReference type="GO" id="GO:0005304">
    <property type="term" value="F:L-valine transmembrane transporter activity"/>
    <property type="evidence" value="ECO:0007669"/>
    <property type="project" value="TreeGrafter"/>
</dbReference>
<dbReference type="PANTHER" id="PTHR30588:SF0">
    <property type="entry name" value="BRANCHED-CHAIN AMINO ACID PERMEASE BRNQ"/>
    <property type="match status" value="1"/>
</dbReference>
<dbReference type="NCBIfam" id="TIGR00796">
    <property type="entry name" value="livcs"/>
    <property type="match status" value="1"/>
</dbReference>
<evidence type="ECO:0000256" key="8">
    <source>
        <dbReference type="ARBA" id="ARBA00023136"/>
    </source>
</evidence>
<feature type="transmembrane region" description="Helical" evidence="9">
    <location>
        <begin position="409"/>
        <end position="427"/>
    </location>
</feature>
<feature type="transmembrane region" description="Helical" evidence="9">
    <location>
        <begin position="45"/>
        <end position="68"/>
    </location>
</feature>
<gene>
    <name evidence="10" type="primary">brnQ</name>
    <name evidence="10" type="ORF">HMPREF0628_1370</name>
</gene>
<dbReference type="AlphaFoldDB" id="D1VVB7"/>
<comment type="caution">
    <text evidence="10">The sequence shown here is derived from an EMBL/GenBank/DDBJ whole genome shotgun (WGS) entry which is preliminary data.</text>
</comment>
<feature type="transmembrane region" description="Helical" evidence="9">
    <location>
        <begin position="189"/>
        <end position="208"/>
    </location>
</feature>